<reference evidence="1" key="2">
    <citation type="submission" date="2020-05" db="UniProtKB">
        <authorList>
            <consortium name="EnsemblMetazoa"/>
        </authorList>
    </citation>
    <scope>IDENTIFICATION</scope>
    <source>
        <strain evidence="1">CM1001059</strain>
    </source>
</reference>
<sequence>MSHWGSSVGMAAGSFTSSFRSSCWSMPMYESDRRQTVNTYMPAHFGAVNFSCTSSRWIRFVTWYGTVRSVCDFRSQMSDMLRRTSSTVTVTIAPAVTTFEFSSSTTSHFMLKSISGIWPSTFTALWYCSSFRLRSAARRVSGFSCASCCRLRVLYLRASWARSSFVMCGSCISGCSDSRSPCITIGDSFMQFSIVSIEGSR</sequence>
<reference evidence="2" key="1">
    <citation type="submission" date="2014-01" db="EMBL/GenBank/DDBJ databases">
        <title>The Genome Sequence of Anopheles melas CM1001059_A (V2).</title>
        <authorList>
            <consortium name="The Broad Institute Genomics Platform"/>
            <person name="Neafsey D.E."/>
            <person name="Besansky N."/>
            <person name="Howell P."/>
            <person name="Walton C."/>
            <person name="Young S.K."/>
            <person name="Zeng Q."/>
            <person name="Gargeya S."/>
            <person name="Fitzgerald M."/>
            <person name="Haas B."/>
            <person name="Abouelleil A."/>
            <person name="Allen A.W."/>
            <person name="Alvarado L."/>
            <person name="Arachchi H.M."/>
            <person name="Berlin A.M."/>
            <person name="Chapman S.B."/>
            <person name="Gainer-Dewar J."/>
            <person name="Goldberg J."/>
            <person name="Griggs A."/>
            <person name="Gujja S."/>
            <person name="Hansen M."/>
            <person name="Howarth C."/>
            <person name="Imamovic A."/>
            <person name="Ireland A."/>
            <person name="Larimer J."/>
            <person name="McCowan C."/>
            <person name="Murphy C."/>
            <person name="Pearson M."/>
            <person name="Poon T.W."/>
            <person name="Priest M."/>
            <person name="Roberts A."/>
            <person name="Saif S."/>
            <person name="Shea T."/>
            <person name="Sisk P."/>
            <person name="Sykes S."/>
            <person name="Wortman J."/>
            <person name="Nusbaum C."/>
            <person name="Birren B."/>
        </authorList>
    </citation>
    <scope>NUCLEOTIDE SEQUENCE [LARGE SCALE GENOMIC DNA]</scope>
    <source>
        <strain evidence="2">CM1001059</strain>
    </source>
</reference>
<accession>A0A182U5K3</accession>
<dbReference type="STRING" id="34690.A0A182U5K3"/>
<evidence type="ECO:0000313" key="1">
    <source>
        <dbReference type="EnsemblMetazoa" id="AMEC014302-PA"/>
    </source>
</evidence>
<dbReference type="AlphaFoldDB" id="A0A182U5K3"/>
<evidence type="ECO:0000313" key="2">
    <source>
        <dbReference type="Proteomes" id="UP000075902"/>
    </source>
</evidence>
<dbReference type="Proteomes" id="UP000075902">
    <property type="component" value="Unassembled WGS sequence"/>
</dbReference>
<name>A0A182U5K3_9DIPT</name>
<dbReference type="EnsemblMetazoa" id="AMEC014302-RA">
    <property type="protein sequence ID" value="AMEC014302-PA"/>
    <property type="gene ID" value="AMEC014302"/>
</dbReference>
<protein>
    <submittedName>
        <fullName evidence="1">Uncharacterized protein</fullName>
    </submittedName>
</protein>
<organism evidence="1 2">
    <name type="scientific">Anopheles melas</name>
    <dbReference type="NCBI Taxonomy" id="34690"/>
    <lineage>
        <taxon>Eukaryota</taxon>
        <taxon>Metazoa</taxon>
        <taxon>Ecdysozoa</taxon>
        <taxon>Arthropoda</taxon>
        <taxon>Hexapoda</taxon>
        <taxon>Insecta</taxon>
        <taxon>Pterygota</taxon>
        <taxon>Neoptera</taxon>
        <taxon>Endopterygota</taxon>
        <taxon>Diptera</taxon>
        <taxon>Nematocera</taxon>
        <taxon>Culicoidea</taxon>
        <taxon>Culicidae</taxon>
        <taxon>Anophelinae</taxon>
        <taxon>Anopheles</taxon>
    </lineage>
</organism>
<dbReference type="VEuPathDB" id="VectorBase:AMEC014302"/>
<proteinExistence type="predicted"/>
<keyword evidence="2" id="KW-1185">Reference proteome</keyword>